<dbReference type="InterPro" id="IPR011330">
    <property type="entry name" value="Glyco_hydro/deAcase_b/a-brl"/>
</dbReference>
<organism evidence="3 4">
    <name type="scientific">Crossiella equi</name>
    <dbReference type="NCBI Taxonomy" id="130796"/>
    <lineage>
        <taxon>Bacteria</taxon>
        <taxon>Bacillati</taxon>
        <taxon>Actinomycetota</taxon>
        <taxon>Actinomycetes</taxon>
        <taxon>Pseudonocardiales</taxon>
        <taxon>Pseudonocardiaceae</taxon>
        <taxon>Crossiella</taxon>
    </lineage>
</organism>
<comment type="caution">
    <text evidence="3">The sequence shown here is derived from an EMBL/GenBank/DDBJ whole genome shotgun (WGS) entry which is preliminary data.</text>
</comment>
<sequence>MLTRLGPFRYVAAAVLALLVVAVVLGTRSTPGTPEPAQAPDPTANASPAPAQRPVPSGEPAKVINKVETGDRVVFLTIDDGATRRPDMVDILKRNNVKATFFLTDQYVRQDPAWYKALRDQTGGSIENHTATHPNLKGKSLEEQRAEIGPVSDTYTREFGTRPTLFRPPFGNYDDNTLKAAGEAGAKWVVYWGSEIIDGKVHFSGPKEFRPGSIVLMHFRPTFEKDVQAFLDQARANDLTPALLSDYLK</sequence>
<feature type="region of interest" description="Disordered" evidence="1">
    <location>
        <begin position="31"/>
        <end position="62"/>
    </location>
</feature>
<dbReference type="Proteomes" id="UP001519363">
    <property type="component" value="Unassembled WGS sequence"/>
</dbReference>
<name>A0ABS5A3V5_9PSEU</name>
<accession>A0ABS5A3V5</accession>
<dbReference type="PROSITE" id="PS51677">
    <property type="entry name" value="NODB"/>
    <property type="match status" value="1"/>
</dbReference>
<protein>
    <submittedName>
        <fullName evidence="3">Peptidoglycan/xylan/chitin deacetylase (PgdA/CDA1 family)</fullName>
    </submittedName>
</protein>
<evidence type="ECO:0000256" key="1">
    <source>
        <dbReference type="SAM" id="MobiDB-lite"/>
    </source>
</evidence>
<dbReference type="Gene3D" id="3.20.20.370">
    <property type="entry name" value="Glycoside hydrolase/deacetylase"/>
    <property type="match status" value="1"/>
</dbReference>
<dbReference type="InterPro" id="IPR002509">
    <property type="entry name" value="NODB_dom"/>
</dbReference>
<evidence type="ECO:0000259" key="2">
    <source>
        <dbReference type="PROSITE" id="PS51677"/>
    </source>
</evidence>
<dbReference type="RefSeq" id="WP_209706165.1">
    <property type="nucleotide sequence ID" value="NZ_JAGIOO010000001.1"/>
</dbReference>
<dbReference type="PANTHER" id="PTHR10587:SF134">
    <property type="entry name" value="SECRETED PROTEIN"/>
    <property type="match status" value="1"/>
</dbReference>
<dbReference type="SUPFAM" id="SSF88713">
    <property type="entry name" value="Glycoside hydrolase/deacetylase"/>
    <property type="match status" value="1"/>
</dbReference>
<gene>
    <name evidence="3" type="ORF">JOF53_000126</name>
</gene>
<feature type="domain" description="NodB homology" evidence="2">
    <location>
        <begin position="72"/>
        <end position="249"/>
    </location>
</feature>
<keyword evidence="4" id="KW-1185">Reference proteome</keyword>
<evidence type="ECO:0000313" key="3">
    <source>
        <dbReference type="EMBL" id="MBP2471254.1"/>
    </source>
</evidence>
<evidence type="ECO:0000313" key="4">
    <source>
        <dbReference type="Proteomes" id="UP001519363"/>
    </source>
</evidence>
<dbReference type="EMBL" id="JAGIOO010000001">
    <property type="protein sequence ID" value="MBP2471254.1"/>
    <property type="molecule type" value="Genomic_DNA"/>
</dbReference>
<reference evidence="3 4" key="1">
    <citation type="submission" date="2021-03" db="EMBL/GenBank/DDBJ databases">
        <title>Sequencing the genomes of 1000 actinobacteria strains.</title>
        <authorList>
            <person name="Klenk H.-P."/>
        </authorList>
    </citation>
    <scope>NUCLEOTIDE SEQUENCE [LARGE SCALE GENOMIC DNA]</scope>
    <source>
        <strain evidence="3 4">DSM 44580</strain>
    </source>
</reference>
<proteinExistence type="predicted"/>
<dbReference type="PANTHER" id="PTHR10587">
    <property type="entry name" value="GLYCOSYL TRANSFERASE-RELATED"/>
    <property type="match status" value="1"/>
</dbReference>
<dbReference type="InterPro" id="IPR050248">
    <property type="entry name" value="Polysacc_deacetylase_ArnD"/>
</dbReference>
<dbReference type="CDD" id="cd10917">
    <property type="entry name" value="CE4_NodB_like_6s_7s"/>
    <property type="match status" value="1"/>
</dbReference>
<dbReference type="Pfam" id="PF01522">
    <property type="entry name" value="Polysacc_deac_1"/>
    <property type="match status" value="1"/>
</dbReference>